<feature type="region of interest" description="Disordered" evidence="1">
    <location>
        <begin position="1"/>
        <end position="21"/>
    </location>
</feature>
<evidence type="ECO:0000313" key="3">
    <source>
        <dbReference type="Proteomes" id="UP000578531"/>
    </source>
</evidence>
<gene>
    <name evidence="2" type="ORF">HO173_008025</name>
</gene>
<evidence type="ECO:0000256" key="1">
    <source>
        <dbReference type="SAM" id="MobiDB-lite"/>
    </source>
</evidence>
<reference evidence="2 3" key="1">
    <citation type="journal article" date="2020" name="Genomics">
        <title>Complete, high-quality genomes from long-read metagenomic sequencing of two wolf lichen thalli reveals enigmatic genome architecture.</title>
        <authorList>
            <person name="McKenzie S.K."/>
            <person name="Walston R.F."/>
            <person name="Allen J.L."/>
        </authorList>
    </citation>
    <scope>NUCLEOTIDE SEQUENCE [LARGE SCALE GENOMIC DNA]</scope>
    <source>
        <strain evidence="2">WasteWater2</strain>
    </source>
</reference>
<comment type="caution">
    <text evidence="2">The sequence shown here is derived from an EMBL/GenBank/DDBJ whole genome shotgun (WGS) entry which is preliminary data.</text>
</comment>
<proteinExistence type="predicted"/>
<name>A0A8H6L349_9LECA</name>
<dbReference type="GeneID" id="59289681"/>
<keyword evidence="3" id="KW-1185">Reference proteome</keyword>
<dbReference type="Proteomes" id="UP000578531">
    <property type="component" value="Unassembled WGS sequence"/>
</dbReference>
<evidence type="ECO:0000313" key="2">
    <source>
        <dbReference type="EMBL" id="KAF6233813.1"/>
    </source>
</evidence>
<organism evidence="2 3">
    <name type="scientific">Letharia columbiana</name>
    <dbReference type="NCBI Taxonomy" id="112416"/>
    <lineage>
        <taxon>Eukaryota</taxon>
        <taxon>Fungi</taxon>
        <taxon>Dikarya</taxon>
        <taxon>Ascomycota</taxon>
        <taxon>Pezizomycotina</taxon>
        <taxon>Lecanoromycetes</taxon>
        <taxon>OSLEUM clade</taxon>
        <taxon>Lecanoromycetidae</taxon>
        <taxon>Lecanorales</taxon>
        <taxon>Lecanorineae</taxon>
        <taxon>Parmeliaceae</taxon>
        <taxon>Letharia</taxon>
    </lineage>
</organism>
<dbReference type="AlphaFoldDB" id="A0A8H6L349"/>
<sequence>MQGDLNDSPRQSESRPARSEVAKITACIPFADHSPRGAHDEQKLTASLSTQANEKRSVSRVEFILGLDTQEWENGESIQHHMGQYLPAELEFQGQGTECISAKPSPFAGS</sequence>
<accession>A0A8H6L349</accession>
<protein>
    <submittedName>
        <fullName evidence="2">Uncharacterized protein</fullName>
    </submittedName>
</protein>
<feature type="compositionally biased region" description="Basic and acidic residues" evidence="1">
    <location>
        <begin position="10"/>
        <end position="21"/>
    </location>
</feature>
<dbReference type="RefSeq" id="XP_037163222.1">
    <property type="nucleotide sequence ID" value="XM_037309925.1"/>
</dbReference>
<dbReference type="EMBL" id="JACCJC010000034">
    <property type="protein sequence ID" value="KAF6233813.1"/>
    <property type="molecule type" value="Genomic_DNA"/>
</dbReference>